<keyword evidence="1" id="KW-1133">Transmembrane helix</keyword>
<evidence type="ECO:0000313" key="2">
    <source>
        <dbReference type="EMBL" id="CZT52423.1"/>
    </source>
</evidence>
<feature type="transmembrane region" description="Helical" evidence="1">
    <location>
        <begin position="6"/>
        <end position="25"/>
    </location>
</feature>
<keyword evidence="1" id="KW-0472">Membrane</keyword>
<proteinExistence type="predicted"/>
<dbReference type="EMBL" id="FJVC01000589">
    <property type="protein sequence ID" value="CZT52423.1"/>
    <property type="molecule type" value="Genomic_DNA"/>
</dbReference>
<keyword evidence="1" id="KW-0812">Transmembrane</keyword>
<reference evidence="3" key="1">
    <citation type="submission" date="2016-03" db="EMBL/GenBank/DDBJ databases">
        <authorList>
            <person name="Guldener U."/>
        </authorList>
    </citation>
    <scope>NUCLEOTIDE SEQUENCE [LARGE SCALE GENOMIC DNA]</scope>
</reference>
<protein>
    <submittedName>
        <fullName evidence="2">Uncharacterized protein</fullName>
    </submittedName>
</protein>
<gene>
    <name evidence="2" type="ORF">RSE6_13759</name>
</gene>
<evidence type="ECO:0000256" key="1">
    <source>
        <dbReference type="SAM" id="Phobius"/>
    </source>
</evidence>
<accession>A0A1E1MTM0</accession>
<organism evidence="2 3">
    <name type="scientific">Rhynchosporium secalis</name>
    <name type="common">Barley scald fungus</name>
    <dbReference type="NCBI Taxonomy" id="38038"/>
    <lineage>
        <taxon>Eukaryota</taxon>
        <taxon>Fungi</taxon>
        <taxon>Dikarya</taxon>
        <taxon>Ascomycota</taxon>
        <taxon>Pezizomycotina</taxon>
        <taxon>Leotiomycetes</taxon>
        <taxon>Helotiales</taxon>
        <taxon>Ploettnerulaceae</taxon>
        <taxon>Rhynchosporium</taxon>
    </lineage>
</organism>
<evidence type="ECO:0000313" key="3">
    <source>
        <dbReference type="Proteomes" id="UP000177625"/>
    </source>
</evidence>
<name>A0A1E1MTM0_RHYSE</name>
<keyword evidence="3" id="KW-1185">Reference proteome</keyword>
<dbReference type="Proteomes" id="UP000177625">
    <property type="component" value="Unassembled WGS sequence"/>
</dbReference>
<sequence length="58" mass="6425">MSSSYIYLLLIIVILPNSLLLGGTLRKEETLISNWSATLEGLSYLLRSTGILGRIDKN</sequence>
<dbReference type="AlphaFoldDB" id="A0A1E1MTM0"/>